<reference evidence="2 3" key="1">
    <citation type="submission" date="2015-03" db="EMBL/GenBank/DDBJ databases">
        <title>Genome sequencing of Methylobacterium variabile DSM 16961.</title>
        <authorList>
            <person name="Chaudhry V."/>
            <person name="Patil P.B."/>
        </authorList>
    </citation>
    <scope>NUCLEOTIDE SEQUENCE [LARGE SCALE GENOMIC DNA]</scope>
    <source>
        <strain evidence="2 3">DSM 16961</strain>
    </source>
</reference>
<name>A0A0J6T471_9HYPH</name>
<sequence length="82" mass="8965">MTFQPTHGVIPYLLLAELGAALFSGSGASADERITLEVIGAVRMAAPQEIRRAYAALERTEVRQAREKTAERSADRALSHRN</sequence>
<proteinExistence type="predicted"/>
<protein>
    <submittedName>
        <fullName evidence="2">Uncharacterized protein</fullName>
    </submittedName>
</protein>
<evidence type="ECO:0000313" key="3">
    <source>
        <dbReference type="Proteomes" id="UP000035955"/>
    </source>
</evidence>
<dbReference type="OrthoDB" id="8003566at2"/>
<organism evidence="2 3">
    <name type="scientific">Methylobacterium variabile</name>
    <dbReference type="NCBI Taxonomy" id="298794"/>
    <lineage>
        <taxon>Bacteria</taxon>
        <taxon>Pseudomonadati</taxon>
        <taxon>Pseudomonadota</taxon>
        <taxon>Alphaproteobacteria</taxon>
        <taxon>Hyphomicrobiales</taxon>
        <taxon>Methylobacteriaceae</taxon>
        <taxon>Methylobacterium</taxon>
    </lineage>
</organism>
<comment type="caution">
    <text evidence="2">The sequence shown here is derived from an EMBL/GenBank/DDBJ whole genome shotgun (WGS) entry which is preliminary data.</text>
</comment>
<dbReference type="EMBL" id="LABY01000047">
    <property type="protein sequence ID" value="KMO40388.1"/>
    <property type="molecule type" value="Genomic_DNA"/>
</dbReference>
<gene>
    <name evidence="2" type="ORF">VQ02_07935</name>
</gene>
<dbReference type="RefSeq" id="WP_048443634.1">
    <property type="nucleotide sequence ID" value="NZ_LABY01000047.1"/>
</dbReference>
<evidence type="ECO:0000256" key="1">
    <source>
        <dbReference type="SAM" id="MobiDB-lite"/>
    </source>
</evidence>
<dbReference type="Proteomes" id="UP000035955">
    <property type="component" value="Unassembled WGS sequence"/>
</dbReference>
<dbReference type="AlphaFoldDB" id="A0A0J6T471"/>
<evidence type="ECO:0000313" key="2">
    <source>
        <dbReference type="EMBL" id="KMO40388.1"/>
    </source>
</evidence>
<feature type="region of interest" description="Disordered" evidence="1">
    <location>
        <begin position="62"/>
        <end position="82"/>
    </location>
</feature>
<dbReference type="PATRIC" id="fig|298794.3.peg.5956"/>
<accession>A0A0J6T471</accession>
<keyword evidence="3" id="KW-1185">Reference proteome</keyword>